<evidence type="ECO:0000256" key="1">
    <source>
        <dbReference type="SAM" id="Phobius"/>
    </source>
</evidence>
<dbReference type="InterPro" id="IPR058581">
    <property type="entry name" value="TM_HPP"/>
</dbReference>
<evidence type="ECO:0000313" key="4">
    <source>
        <dbReference type="Proteomes" id="UP000196205"/>
    </source>
</evidence>
<dbReference type="AlphaFoldDB" id="A0A1Y0Y6E7"/>
<geneLocation type="plasmid" evidence="4">
    <name>pap1342-2</name>
</geneLocation>
<name>A0A1Y0Y6E7_ACEPA</name>
<evidence type="ECO:0000259" key="2">
    <source>
        <dbReference type="Pfam" id="PF04982"/>
    </source>
</evidence>
<feature type="transmembrane region" description="Helical" evidence="1">
    <location>
        <begin position="128"/>
        <end position="149"/>
    </location>
</feature>
<keyword evidence="1 3" id="KW-0812">Transmembrane</keyword>
<dbReference type="PANTHER" id="PTHR33741">
    <property type="entry name" value="TRANSMEMBRANE PROTEIN DDB_G0269096-RELATED"/>
    <property type="match status" value="1"/>
</dbReference>
<keyword evidence="3" id="KW-0614">Plasmid</keyword>
<reference evidence="3 4" key="1">
    <citation type="submission" date="2017-05" db="EMBL/GenBank/DDBJ databases">
        <title>Genome sequence of Acetobacter pasteurianus subsp. pasteurianus strain SRCM101342.</title>
        <authorList>
            <person name="Cho S.H."/>
        </authorList>
    </citation>
    <scope>NUCLEOTIDE SEQUENCE [LARGE SCALE GENOMIC DNA]</scope>
    <source>
        <strain evidence="3 4">SRCM101342</strain>
        <plasmid evidence="4">pap1342-2</plasmid>
    </source>
</reference>
<protein>
    <submittedName>
        <fullName evidence="3">Transmembrane protein</fullName>
    </submittedName>
</protein>
<dbReference type="RefSeq" id="WP_006115571.1">
    <property type="nucleotide sequence ID" value="NZ_CP021511.1"/>
</dbReference>
<dbReference type="Pfam" id="PF04982">
    <property type="entry name" value="TM_HPP"/>
    <property type="match status" value="1"/>
</dbReference>
<keyword evidence="1" id="KW-1133">Transmembrane helix</keyword>
<feature type="transmembrane region" description="Helical" evidence="1">
    <location>
        <begin position="7"/>
        <end position="27"/>
    </location>
</feature>
<evidence type="ECO:0000313" key="3">
    <source>
        <dbReference type="EMBL" id="ARW49041.1"/>
    </source>
</evidence>
<dbReference type="InterPro" id="IPR007065">
    <property type="entry name" value="HPP"/>
</dbReference>
<dbReference type="GeneID" id="84441977"/>
<organism evidence="3 4">
    <name type="scientific">Acetobacter pasteurianus subsp. pasteurianus</name>
    <dbReference type="NCBI Taxonomy" id="481145"/>
    <lineage>
        <taxon>Bacteria</taxon>
        <taxon>Pseudomonadati</taxon>
        <taxon>Pseudomonadota</taxon>
        <taxon>Alphaproteobacteria</taxon>
        <taxon>Acetobacterales</taxon>
        <taxon>Acetobacteraceae</taxon>
        <taxon>Acetobacter</taxon>
    </lineage>
</organism>
<sequence length="212" mass="22023">MSRFISLRASIGGFVGIIASYSAGFILMPIESAAIVAPMGASAVLAFGVPASPLATPRAVILGNVLSATIGVIVSLIPDVPLLIACALSVGLAIAAMNASKSLHPPGGASALTATLLHPGNHDLTTGFLFPFVPVGLNAVALTIAAIAYHRITGHTYPHRPQDVEASTVIQNYFTREDIYNALQSMPDTLDVEPGDIEQLLAIIDKNKCDLK</sequence>
<gene>
    <name evidence="3" type="ORF">S1001342_02751</name>
</gene>
<dbReference type="EMBL" id="CP021511">
    <property type="protein sequence ID" value="ARW49041.1"/>
    <property type="molecule type" value="Genomic_DNA"/>
</dbReference>
<dbReference type="Proteomes" id="UP000196205">
    <property type="component" value="Plasmid pAP1342-2"/>
</dbReference>
<keyword evidence="1" id="KW-0472">Membrane</keyword>
<dbReference type="PANTHER" id="PTHR33741:SF5">
    <property type="entry name" value="TRANSMEMBRANE PROTEIN DDB_G0269096-RELATED"/>
    <property type="match status" value="1"/>
</dbReference>
<feature type="domain" description="HPP transmembrane region" evidence="2">
    <location>
        <begin position="6"/>
        <end position="158"/>
    </location>
</feature>
<accession>A0A1Y0Y6E7</accession>
<feature type="transmembrane region" description="Helical" evidence="1">
    <location>
        <begin position="68"/>
        <end position="96"/>
    </location>
</feature>
<proteinExistence type="predicted"/>
<dbReference type="OrthoDB" id="9811720at2"/>